<sequence>MELAKESISTVFQVPASALKDIETSPKQEPKIMAGNLSDDELFQWMEGKVSAARQLKSALADRDSILQALDNVDHRILHLTNFAALELLSTAQDPTPHP</sequence>
<proteinExistence type="predicted"/>
<name>A0A380Q9W5_YERPU</name>
<dbReference type="AlphaFoldDB" id="A0A380Q9W5"/>
<dbReference type="EMBL" id="UHJC01000001">
    <property type="protein sequence ID" value="SUP83800.1"/>
    <property type="molecule type" value="Genomic_DNA"/>
</dbReference>
<reference evidence="1 2" key="1">
    <citation type="submission" date="2018-06" db="EMBL/GenBank/DDBJ databases">
        <authorList>
            <consortium name="Pathogen Informatics"/>
            <person name="Doyle S."/>
        </authorList>
    </citation>
    <scope>NUCLEOTIDE SEQUENCE [LARGE SCALE GENOMIC DNA]</scope>
    <source>
        <strain evidence="1 2">NCTC8580</strain>
    </source>
</reference>
<evidence type="ECO:0000313" key="1">
    <source>
        <dbReference type="EMBL" id="SUP83800.1"/>
    </source>
</evidence>
<dbReference type="Proteomes" id="UP000255087">
    <property type="component" value="Unassembled WGS sequence"/>
</dbReference>
<evidence type="ECO:0000313" key="2">
    <source>
        <dbReference type="Proteomes" id="UP000255087"/>
    </source>
</evidence>
<gene>
    <name evidence="1" type="ORF">NCTC8580_02721</name>
</gene>
<organism evidence="1 2">
    <name type="scientific">Yersinia pseudotuberculosis</name>
    <dbReference type="NCBI Taxonomy" id="633"/>
    <lineage>
        <taxon>Bacteria</taxon>
        <taxon>Pseudomonadati</taxon>
        <taxon>Pseudomonadota</taxon>
        <taxon>Gammaproteobacteria</taxon>
        <taxon>Enterobacterales</taxon>
        <taxon>Yersiniaceae</taxon>
        <taxon>Yersinia</taxon>
    </lineage>
</organism>
<protein>
    <submittedName>
        <fullName evidence="1">Uncharacterized protein</fullName>
    </submittedName>
</protein>
<accession>A0A380Q9W5</accession>